<dbReference type="InterPro" id="IPR044665">
    <property type="entry name" value="E_coli_cyclophilin_A-like"/>
</dbReference>
<dbReference type="PROSITE" id="PS50072">
    <property type="entry name" value="CSA_PPIASE_2"/>
    <property type="match status" value="1"/>
</dbReference>
<keyword evidence="4" id="KW-0732">Signal</keyword>
<comment type="similarity">
    <text evidence="1 4">Belongs to the cyclophilin-type PPIase family.</text>
</comment>
<dbReference type="RefSeq" id="WP_306727431.1">
    <property type="nucleotide sequence ID" value="NZ_JAVDDT010000002.1"/>
</dbReference>
<sequence length="209" mass="22954">MPRTLCALLLALCLALPADAATRSSHILLETSLGDILIELNHRRAPLTTARIVELTDEGHYDGLIFHRVIPGFVAQTGGFTRALEPRNPEATIVNESGNGLRNRRGKVALARGNEPHSGTGQIYFNLDDNDSLDPSSRRWGYAVFGRVIAGMEVLDTMAEIPTGARPPLPSDVPEQPIVVERAVGLDRDAALEWIIAWEEARMEKENEQ</sequence>
<comment type="caution">
    <text evidence="6">The sequence shown here is derived from an EMBL/GenBank/DDBJ whole genome shotgun (WGS) entry which is preliminary data.</text>
</comment>
<proteinExistence type="inferred from homology"/>
<dbReference type="InterPro" id="IPR029000">
    <property type="entry name" value="Cyclophilin-like_dom_sf"/>
</dbReference>
<feature type="signal peptide" evidence="4">
    <location>
        <begin position="1"/>
        <end position="20"/>
    </location>
</feature>
<dbReference type="PRINTS" id="PR00153">
    <property type="entry name" value="CSAPPISMRASE"/>
</dbReference>
<evidence type="ECO:0000256" key="3">
    <source>
        <dbReference type="ARBA" id="ARBA00023235"/>
    </source>
</evidence>
<dbReference type="Proteomes" id="UP001239019">
    <property type="component" value="Unassembled WGS sequence"/>
</dbReference>
<comment type="catalytic activity">
    <reaction evidence="4">
        <text>[protein]-peptidylproline (omega=180) = [protein]-peptidylproline (omega=0)</text>
        <dbReference type="Rhea" id="RHEA:16237"/>
        <dbReference type="Rhea" id="RHEA-COMP:10747"/>
        <dbReference type="Rhea" id="RHEA-COMP:10748"/>
        <dbReference type="ChEBI" id="CHEBI:83833"/>
        <dbReference type="ChEBI" id="CHEBI:83834"/>
        <dbReference type="EC" id="5.2.1.8"/>
    </reaction>
</comment>
<evidence type="ECO:0000256" key="4">
    <source>
        <dbReference type="RuleBase" id="RU363019"/>
    </source>
</evidence>
<dbReference type="InterPro" id="IPR020892">
    <property type="entry name" value="Cyclophilin-type_PPIase_CS"/>
</dbReference>
<dbReference type="Gene3D" id="2.40.100.10">
    <property type="entry name" value="Cyclophilin-like"/>
    <property type="match status" value="1"/>
</dbReference>
<keyword evidence="2 4" id="KW-0697">Rotamase</keyword>
<dbReference type="EMBL" id="JAVDDT010000002">
    <property type="protein sequence ID" value="MDQ2068935.1"/>
    <property type="molecule type" value="Genomic_DNA"/>
</dbReference>
<dbReference type="Pfam" id="PF00160">
    <property type="entry name" value="Pro_isomerase"/>
    <property type="match status" value="1"/>
</dbReference>
<evidence type="ECO:0000256" key="1">
    <source>
        <dbReference type="ARBA" id="ARBA00007365"/>
    </source>
</evidence>
<comment type="function">
    <text evidence="4">PPIases accelerate the folding of proteins. It catalyzes the cis-trans isomerization of proline imidic peptide bonds in oligopeptides.</text>
</comment>
<gene>
    <name evidence="6" type="ORF">RBH19_03480</name>
</gene>
<accession>A0ABU0W648</accession>
<dbReference type="EC" id="5.2.1.8" evidence="4"/>
<evidence type="ECO:0000256" key="2">
    <source>
        <dbReference type="ARBA" id="ARBA00023110"/>
    </source>
</evidence>
<evidence type="ECO:0000313" key="7">
    <source>
        <dbReference type="Proteomes" id="UP001239019"/>
    </source>
</evidence>
<feature type="domain" description="PPIase cyclophilin-type" evidence="5">
    <location>
        <begin position="30"/>
        <end position="185"/>
    </location>
</feature>
<dbReference type="GO" id="GO:0003755">
    <property type="term" value="F:peptidyl-prolyl cis-trans isomerase activity"/>
    <property type="evidence" value="ECO:0007669"/>
    <property type="project" value="UniProtKB-EC"/>
</dbReference>
<organism evidence="6 7">
    <name type="scientific">Natronospira bacteriovora</name>
    <dbReference type="NCBI Taxonomy" id="3069753"/>
    <lineage>
        <taxon>Bacteria</taxon>
        <taxon>Pseudomonadati</taxon>
        <taxon>Pseudomonadota</taxon>
        <taxon>Gammaproteobacteria</taxon>
        <taxon>Natronospirales</taxon>
        <taxon>Natronospiraceae</taxon>
        <taxon>Natronospira</taxon>
    </lineage>
</organism>
<keyword evidence="7" id="KW-1185">Reference proteome</keyword>
<keyword evidence="3 4" id="KW-0413">Isomerase</keyword>
<protein>
    <recommendedName>
        <fullName evidence="4">Peptidyl-prolyl cis-trans isomerase</fullName>
        <shortName evidence="4">PPIase</shortName>
        <ecNumber evidence="4">5.2.1.8</ecNumber>
    </recommendedName>
</protein>
<dbReference type="PANTHER" id="PTHR43246">
    <property type="entry name" value="PEPTIDYL-PROLYL CIS-TRANS ISOMERASE CYP38, CHLOROPLASTIC"/>
    <property type="match status" value="1"/>
</dbReference>
<feature type="chain" id="PRO_5044987559" description="Peptidyl-prolyl cis-trans isomerase" evidence="4">
    <location>
        <begin position="21"/>
        <end position="209"/>
    </location>
</feature>
<dbReference type="InterPro" id="IPR002130">
    <property type="entry name" value="Cyclophilin-type_PPIase_dom"/>
</dbReference>
<name>A0ABU0W648_9GAMM</name>
<reference evidence="6 7" key="1">
    <citation type="submission" date="2023-08" db="EMBL/GenBank/DDBJ databases">
        <title>Whole-genome sequencing of halo(alkali)philic microorganisms from hypersaline lakes.</title>
        <authorList>
            <person name="Sorokin D.Y."/>
            <person name="Abbas B."/>
            <person name="Merkel A.Y."/>
        </authorList>
    </citation>
    <scope>NUCLEOTIDE SEQUENCE [LARGE SCALE GENOMIC DNA]</scope>
    <source>
        <strain evidence="6 7">AB-CW4</strain>
    </source>
</reference>
<evidence type="ECO:0000313" key="6">
    <source>
        <dbReference type="EMBL" id="MDQ2068935.1"/>
    </source>
</evidence>
<dbReference type="SUPFAM" id="SSF50891">
    <property type="entry name" value="Cyclophilin-like"/>
    <property type="match status" value="1"/>
</dbReference>
<evidence type="ECO:0000259" key="5">
    <source>
        <dbReference type="PROSITE" id="PS50072"/>
    </source>
</evidence>
<dbReference type="PROSITE" id="PS00170">
    <property type="entry name" value="CSA_PPIASE_1"/>
    <property type="match status" value="1"/>
</dbReference>